<accession>A0A5N6K4Q2</accession>
<evidence type="ECO:0000313" key="2">
    <source>
        <dbReference type="Proteomes" id="UP000326757"/>
    </source>
</evidence>
<organism evidence="1 2">
    <name type="scientific">Monilinia laxa</name>
    <name type="common">Brown rot fungus</name>
    <name type="synonym">Sclerotinia laxa</name>
    <dbReference type="NCBI Taxonomy" id="61186"/>
    <lineage>
        <taxon>Eukaryota</taxon>
        <taxon>Fungi</taxon>
        <taxon>Dikarya</taxon>
        <taxon>Ascomycota</taxon>
        <taxon>Pezizomycotina</taxon>
        <taxon>Leotiomycetes</taxon>
        <taxon>Helotiales</taxon>
        <taxon>Sclerotiniaceae</taxon>
        <taxon>Monilinia</taxon>
    </lineage>
</organism>
<reference evidence="1 2" key="1">
    <citation type="submission" date="2019-06" db="EMBL/GenBank/DDBJ databases">
        <title>Genome Sequence of the Brown Rot Fungal Pathogen Monilinia laxa.</title>
        <authorList>
            <person name="De Miccolis Angelini R.M."/>
            <person name="Landi L."/>
            <person name="Abate D."/>
            <person name="Pollastro S."/>
            <person name="Romanazzi G."/>
            <person name="Faretra F."/>
        </authorList>
    </citation>
    <scope>NUCLEOTIDE SEQUENCE [LARGE SCALE GENOMIC DNA]</scope>
    <source>
        <strain evidence="1 2">Mlax316</strain>
    </source>
</reference>
<keyword evidence="2" id="KW-1185">Reference proteome</keyword>
<sequence>MSNEVRYVQISWTEKESVSLLRALPLEGSHCGRRLVESQIYGRLANQNLTEGSHLRKTNGTKARVGIGNSKINLAEKCLSPDGLEAWGPSLLTKRIPLSCSILTGLSS</sequence>
<name>A0A5N6K4Q2_MONLA</name>
<dbReference type="Proteomes" id="UP000326757">
    <property type="component" value="Unassembled WGS sequence"/>
</dbReference>
<protein>
    <submittedName>
        <fullName evidence="1">Uncharacterized protein</fullName>
    </submittedName>
</protein>
<dbReference type="AlphaFoldDB" id="A0A5N6K4Q2"/>
<gene>
    <name evidence="1" type="ORF">EYC80_002683</name>
</gene>
<comment type="caution">
    <text evidence="1">The sequence shown here is derived from an EMBL/GenBank/DDBJ whole genome shotgun (WGS) entry which is preliminary data.</text>
</comment>
<dbReference type="EMBL" id="VIGI01000008">
    <property type="protein sequence ID" value="KAB8297336.1"/>
    <property type="molecule type" value="Genomic_DNA"/>
</dbReference>
<proteinExistence type="predicted"/>
<evidence type="ECO:0000313" key="1">
    <source>
        <dbReference type="EMBL" id="KAB8297336.1"/>
    </source>
</evidence>